<accession>A0A4S8JWM8</accession>
<organism evidence="3 4">
    <name type="scientific">Musa balbisiana</name>
    <name type="common">Banana</name>
    <dbReference type="NCBI Taxonomy" id="52838"/>
    <lineage>
        <taxon>Eukaryota</taxon>
        <taxon>Viridiplantae</taxon>
        <taxon>Streptophyta</taxon>
        <taxon>Embryophyta</taxon>
        <taxon>Tracheophyta</taxon>
        <taxon>Spermatophyta</taxon>
        <taxon>Magnoliopsida</taxon>
        <taxon>Liliopsida</taxon>
        <taxon>Zingiberales</taxon>
        <taxon>Musaceae</taxon>
        <taxon>Musa</taxon>
    </lineage>
</organism>
<feature type="compositionally biased region" description="Basic and acidic residues" evidence="1">
    <location>
        <begin position="112"/>
        <end position="124"/>
    </location>
</feature>
<feature type="compositionally biased region" description="Polar residues" evidence="1">
    <location>
        <begin position="78"/>
        <end position="90"/>
    </location>
</feature>
<keyword evidence="2" id="KW-0472">Membrane</keyword>
<gene>
    <name evidence="3" type="ORF">C4D60_Mb05t16580</name>
</gene>
<evidence type="ECO:0000313" key="4">
    <source>
        <dbReference type="Proteomes" id="UP000317650"/>
    </source>
</evidence>
<evidence type="ECO:0000256" key="2">
    <source>
        <dbReference type="SAM" id="Phobius"/>
    </source>
</evidence>
<feature type="transmembrane region" description="Helical" evidence="2">
    <location>
        <begin position="21"/>
        <end position="41"/>
    </location>
</feature>
<protein>
    <submittedName>
        <fullName evidence="3">Uncharacterized protein</fullName>
    </submittedName>
</protein>
<proteinExistence type="predicted"/>
<keyword evidence="4" id="KW-1185">Reference proteome</keyword>
<reference evidence="3 4" key="1">
    <citation type="journal article" date="2019" name="Nat. Plants">
        <title>Genome sequencing of Musa balbisiana reveals subgenome evolution and function divergence in polyploid bananas.</title>
        <authorList>
            <person name="Yao X."/>
        </authorList>
    </citation>
    <scope>NUCLEOTIDE SEQUENCE [LARGE SCALE GENOMIC DNA]</scope>
    <source>
        <strain evidence="4">cv. DH-PKW</strain>
        <tissue evidence="3">Leaves</tissue>
    </source>
</reference>
<keyword evidence="2" id="KW-1133">Transmembrane helix</keyword>
<feature type="region of interest" description="Disordered" evidence="1">
    <location>
        <begin position="78"/>
        <end position="124"/>
    </location>
</feature>
<evidence type="ECO:0000256" key="1">
    <source>
        <dbReference type="SAM" id="MobiDB-lite"/>
    </source>
</evidence>
<keyword evidence="2" id="KW-0812">Transmembrane</keyword>
<sequence>MDKKQATKHAHEKVETKGGSMKLFSLVLMIILLISAISTIGSSSADLNHRKIKLDMSEDLMHHQLRSMTSANRHQLVENQNGVRPTSFSESAKVKEEGASKAVDQLGNSIGESKDDSVSEYHGNDINYHHSIDLESWNRLHTPPPDH</sequence>
<evidence type="ECO:0000313" key="3">
    <source>
        <dbReference type="EMBL" id="THU66667.1"/>
    </source>
</evidence>
<dbReference type="EMBL" id="PYDT01000003">
    <property type="protein sequence ID" value="THU66667.1"/>
    <property type="molecule type" value="Genomic_DNA"/>
</dbReference>
<name>A0A4S8JWM8_MUSBA</name>
<dbReference type="AlphaFoldDB" id="A0A4S8JWM8"/>
<dbReference type="Proteomes" id="UP000317650">
    <property type="component" value="Chromosome 5"/>
</dbReference>
<comment type="caution">
    <text evidence="3">The sequence shown here is derived from an EMBL/GenBank/DDBJ whole genome shotgun (WGS) entry which is preliminary data.</text>
</comment>